<dbReference type="InterPro" id="IPR037066">
    <property type="entry name" value="Plug_dom_sf"/>
</dbReference>
<dbReference type="InterPro" id="IPR039426">
    <property type="entry name" value="TonB-dep_rcpt-like"/>
</dbReference>
<dbReference type="InterPro" id="IPR023996">
    <property type="entry name" value="TonB-dep_OMP_SusC/RagA"/>
</dbReference>
<comment type="caution">
    <text evidence="10">The sequence shown here is derived from an EMBL/GenBank/DDBJ whole genome shotgun (WGS) entry which is preliminary data.</text>
</comment>
<dbReference type="Proteomes" id="UP000070319">
    <property type="component" value="Unassembled WGS sequence"/>
</dbReference>
<sequence length="1022" mass="113039">MSRETNTENLINTQLIMNTLFTFVKRTYVHLLMCAVLVIVAMPLSAQNISSGTANQQITGLVTDDKGEPLIGANVVLKGSSSIGVITDLDGKFSLNAPLQGTLQISYIGFHAQEIAINGKNHFTVKLQEDSNTLDDVVVVGYGVMKKSDVISSVTTIKTDKMTKAATLDIGEMLRGRAAGLKITTSENAGPGGSSNIQIRGTNSISGGTTPIVVADGVVIGSINDVNPNDIASVEILKDAAAQAIYGARAANGVILLTTKRGEAGKARVSYQGYYGIQNVDRNFDVYTPEEFIQYKREAYRTTNNNQYGADSDVFSQLELESIQNGQFIDWQKELMRTGTIQNHDLTVTGGGEKTKVFVSGNFMKQTGVVPATDFIKGQLRFNLDQEITRWLKVGLNTSLSISTKNDPGVAGLLRDAVTCSPLGSVYDAEGNLNMHPTGLQENWNPLIDLQEKTSTTKSRNDLVNLFFDFKIFKGLTYRLNVSRRSWNAKVETYSTANSKAGSYTGMGSGTIKNQDENEWTLDNILSYDNQFGKHHVSGTLIQSWNERNQHSNQMDGSLIPNDLLGVYGIEAAGKVIPTLSASQRRLVSTALRMQYDFASKYYVTISGRRDGSSVFGAKNKWAVFPAMALGWNVYQEEFMQNFEQLTNLKLRGSYGSVGNEAIQPYGSIASADQWDYYTTKKLTGYTPGAVLSNPKLKWETSTTLNLAVDFGFFNNRLSGTVEWYNTRTKDLLIDRSISSVTGYSTIKDNIGEIQNRGLEIQLEGVVVKSQDWDVQLGMTFARNRNKIIKLFGDLDGDGKEDDYPINNWYIGQPINVSKIYEVAGIWQEDEIDEIPNSAQPNAQPGDIKIVDRTGDGKLDDDDKILVSQFPKWNGSFNASVRYKNVDFSMDIYTVQGITKYNPFLADYNYGGNMRAVFNGVKVNYWTPENPTGNFPRPTTNGALEMGSIARQDASYVRLQNITIGYTLPKTWLAKVHLSNVRFYFTGQNLLTLTDYESYSPEQPADKYPEARTLTFGLQLGF</sequence>
<reference evidence="10 11" key="1">
    <citation type="submission" date="2016-02" db="EMBL/GenBank/DDBJ databases">
        <authorList>
            <person name="Wen L."/>
            <person name="He K."/>
            <person name="Yang H."/>
        </authorList>
    </citation>
    <scope>NUCLEOTIDE SEQUENCE [LARGE SCALE GENOMIC DNA]</scope>
    <source>
        <strain evidence="10 11">KLE1704</strain>
    </source>
</reference>
<proteinExistence type="inferred from homology"/>
<dbReference type="InterPro" id="IPR023997">
    <property type="entry name" value="TonB-dep_OMP_SusC/RagA_CS"/>
</dbReference>
<keyword evidence="6 7" id="KW-0998">Cell outer membrane</keyword>
<comment type="subcellular location">
    <subcellularLocation>
        <location evidence="1 7">Cell outer membrane</location>
        <topology evidence="1 7">Multi-pass membrane protein</topology>
    </subcellularLocation>
</comment>
<evidence type="ECO:0000256" key="8">
    <source>
        <dbReference type="SAM" id="Phobius"/>
    </source>
</evidence>
<keyword evidence="10" id="KW-0675">Receptor</keyword>
<keyword evidence="8" id="KW-1133">Transmembrane helix</keyword>
<keyword evidence="2 7" id="KW-0813">Transport</keyword>
<dbReference type="Pfam" id="PF13715">
    <property type="entry name" value="CarbopepD_reg_2"/>
    <property type="match status" value="1"/>
</dbReference>
<gene>
    <name evidence="10" type="ORF">HMPREF2531_01905</name>
</gene>
<dbReference type="InterPro" id="IPR036942">
    <property type="entry name" value="Beta-barrel_TonB_sf"/>
</dbReference>
<evidence type="ECO:0000256" key="1">
    <source>
        <dbReference type="ARBA" id="ARBA00004571"/>
    </source>
</evidence>
<dbReference type="Gene3D" id="2.40.170.20">
    <property type="entry name" value="TonB-dependent receptor, beta-barrel domain"/>
    <property type="match status" value="1"/>
</dbReference>
<dbReference type="SUPFAM" id="SSF56935">
    <property type="entry name" value="Porins"/>
    <property type="match status" value="1"/>
</dbReference>
<evidence type="ECO:0000256" key="5">
    <source>
        <dbReference type="ARBA" id="ARBA00023136"/>
    </source>
</evidence>
<evidence type="ECO:0000256" key="6">
    <source>
        <dbReference type="ARBA" id="ARBA00023237"/>
    </source>
</evidence>
<dbReference type="PROSITE" id="PS52016">
    <property type="entry name" value="TONB_DEPENDENT_REC_3"/>
    <property type="match status" value="1"/>
</dbReference>
<evidence type="ECO:0000313" key="10">
    <source>
        <dbReference type="EMBL" id="KXT51652.1"/>
    </source>
</evidence>
<dbReference type="InterPro" id="IPR008969">
    <property type="entry name" value="CarboxyPept-like_regulatory"/>
</dbReference>
<dbReference type="Gene3D" id="2.170.130.10">
    <property type="entry name" value="TonB-dependent receptor, plug domain"/>
    <property type="match status" value="1"/>
</dbReference>
<evidence type="ECO:0000256" key="7">
    <source>
        <dbReference type="PROSITE-ProRule" id="PRU01360"/>
    </source>
</evidence>
<keyword evidence="5 7" id="KW-0472">Membrane</keyword>
<dbReference type="EMBL" id="LTDF01000073">
    <property type="protein sequence ID" value="KXT51652.1"/>
    <property type="molecule type" value="Genomic_DNA"/>
</dbReference>
<dbReference type="PATRIC" id="fig|329854.7.peg.1939"/>
<evidence type="ECO:0000256" key="3">
    <source>
        <dbReference type="ARBA" id="ARBA00022452"/>
    </source>
</evidence>
<dbReference type="AlphaFoldDB" id="A0A139LJM1"/>
<accession>A0A139LJM1</accession>
<dbReference type="Pfam" id="PF07715">
    <property type="entry name" value="Plug"/>
    <property type="match status" value="1"/>
</dbReference>
<protein>
    <submittedName>
        <fullName evidence="10">TonB-dependent receptor plug domain protein</fullName>
    </submittedName>
</protein>
<dbReference type="Gene3D" id="2.60.40.1120">
    <property type="entry name" value="Carboxypeptidase-like, regulatory domain"/>
    <property type="match status" value="1"/>
</dbReference>
<organism evidence="10">
    <name type="scientific">Bacteroides intestinalis</name>
    <dbReference type="NCBI Taxonomy" id="329854"/>
    <lineage>
        <taxon>Bacteria</taxon>
        <taxon>Pseudomonadati</taxon>
        <taxon>Bacteroidota</taxon>
        <taxon>Bacteroidia</taxon>
        <taxon>Bacteroidales</taxon>
        <taxon>Bacteroidaceae</taxon>
        <taxon>Bacteroides</taxon>
    </lineage>
</organism>
<feature type="domain" description="TonB-dependent receptor plug" evidence="9">
    <location>
        <begin position="147"/>
        <end position="254"/>
    </location>
</feature>
<feature type="transmembrane region" description="Helical" evidence="8">
    <location>
        <begin position="27"/>
        <end position="46"/>
    </location>
</feature>
<name>A0A139LJM1_9BACE</name>
<comment type="similarity">
    <text evidence="7">Belongs to the TonB-dependent receptor family.</text>
</comment>
<evidence type="ECO:0000313" key="11">
    <source>
        <dbReference type="Proteomes" id="UP000070319"/>
    </source>
</evidence>
<dbReference type="GO" id="GO:0009279">
    <property type="term" value="C:cell outer membrane"/>
    <property type="evidence" value="ECO:0007669"/>
    <property type="project" value="UniProtKB-SubCell"/>
</dbReference>
<keyword evidence="3 7" id="KW-1134">Transmembrane beta strand</keyword>
<dbReference type="NCBIfam" id="TIGR04057">
    <property type="entry name" value="SusC_RagA_signa"/>
    <property type="match status" value="1"/>
</dbReference>
<keyword evidence="4 7" id="KW-0812">Transmembrane</keyword>
<dbReference type="InterPro" id="IPR012910">
    <property type="entry name" value="Plug_dom"/>
</dbReference>
<dbReference type="NCBIfam" id="TIGR04056">
    <property type="entry name" value="OMP_RagA_SusC"/>
    <property type="match status" value="1"/>
</dbReference>
<evidence type="ECO:0000256" key="2">
    <source>
        <dbReference type="ARBA" id="ARBA00022448"/>
    </source>
</evidence>
<dbReference type="SUPFAM" id="SSF49464">
    <property type="entry name" value="Carboxypeptidase regulatory domain-like"/>
    <property type="match status" value="1"/>
</dbReference>
<dbReference type="FunFam" id="2.60.40.1120:FF:000003">
    <property type="entry name" value="Outer membrane protein Omp121"/>
    <property type="match status" value="1"/>
</dbReference>
<evidence type="ECO:0000256" key="4">
    <source>
        <dbReference type="ARBA" id="ARBA00022692"/>
    </source>
</evidence>
<evidence type="ECO:0000259" key="9">
    <source>
        <dbReference type="Pfam" id="PF07715"/>
    </source>
</evidence>